<dbReference type="PANTHER" id="PTHR43090">
    <property type="entry name" value="1-(5-PHOSPHORIBOSYL)-5-[(5-PHOSPHORIBOSYLAMINO)METHYLIDENEAMINO] IMIDAZOLE-4-CARBOXAMIDE ISOMERASE"/>
    <property type="match status" value="1"/>
</dbReference>
<evidence type="ECO:0000256" key="6">
    <source>
        <dbReference type="ARBA" id="ARBA00018464"/>
    </source>
</evidence>
<dbReference type="RefSeq" id="WP_227019220.1">
    <property type="nucleotide sequence ID" value="NZ_JAGSND010000010.1"/>
</dbReference>
<comment type="pathway">
    <text evidence="3 12 14">Amino-acid biosynthesis; L-histidine biosynthesis; L-histidine from 5-phospho-alpha-D-ribose 1-diphosphate: step 4/9.</text>
</comment>
<dbReference type="Gene3D" id="3.20.20.70">
    <property type="entry name" value="Aldolase class I"/>
    <property type="match status" value="1"/>
</dbReference>
<evidence type="ECO:0000256" key="8">
    <source>
        <dbReference type="ARBA" id="ARBA00022605"/>
    </source>
</evidence>
<reference evidence="15" key="1">
    <citation type="submission" date="2021-04" db="EMBL/GenBank/DDBJ databases">
        <title>Sinoanaerobacter chloroacetimidivorans sp. nov., an obligate anaerobic bacterium isolated from anaerobic sludge.</title>
        <authorList>
            <person name="Bao Y."/>
        </authorList>
    </citation>
    <scope>NUCLEOTIDE SEQUENCE</scope>
    <source>
        <strain evidence="15">BAD-6</strain>
    </source>
</reference>
<keyword evidence="16" id="KW-1185">Reference proteome</keyword>
<dbReference type="InterPro" id="IPR023016">
    <property type="entry name" value="HisA/PriA"/>
</dbReference>
<evidence type="ECO:0000256" key="4">
    <source>
        <dbReference type="ARBA" id="ARBA00009667"/>
    </source>
</evidence>
<protein>
    <recommendedName>
        <fullName evidence="6 12">1-(5-phosphoribosyl)-5-[(5-phosphoribosylamino)methylideneamino] imidazole-4-carboxamide isomerase</fullName>
        <ecNumber evidence="5 12">5.3.1.16</ecNumber>
    </recommendedName>
    <alternativeName>
        <fullName evidence="11 12">Phosphoribosylformimino-5-aminoimidazole carboxamide ribotide isomerase</fullName>
    </alternativeName>
</protein>
<dbReference type="NCBIfam" id="TIGR00007">
    <property type="entry name" value="1-(5-phosphoribosyl)-5-[(5-phosphoribosylamino)methylideneamino]imidazole-4-carboxamide isomerase"/>
    <property type="match status" value="1"/>
</dbReference>
<dbReference type="InterPro" id="IPR044524">
    <property type="entry name" value="Isoase_HisA-like"/>
</dbReference>
<accession>A0A8J7W1G8</accession>
<dbReference type="InterPro" id="IPR006063">
    <property type="entry name" value="HisA_bact_arch"/>
</dbReference>
<dbReference type="InterPro" id="IPR006062">
    <property type="entry name" value="His_biosynth"/>
</dbReference>
<evidence type="ECO:0000256" key="7">
    <source>
        <dbReference type="ARBA" id="ARBA00022490"/>
    </source>
</evidence>
<evidence type="ECO:0000256" key="12">
    <source>
        <dbReference type="HAMAP-Rule" id="MF_01014"/>
    </source>
</evidence>
<keyword evidence="9 12" id="KW-0368">Histidine biosynthesis</keyword>
<dbReference type="Proteomes" id="UP000675664">
    <property type="component" value="Unassembled WGS sequence"/>
</dbReference>
<dbReference type="InterPro" id="IPR013785">
    <property type="entry name" value="Aldolase_TIM"/>
</dbReference>
<dbReference type="GO" id="GO:0000105">
    <property type="term" value="P:L-histidine biosynthetic process"/>
    <property type="evidence" value="ECO:0007669"/>
    <property type="project" value="UniProtKB-UniRule"/>
</dbReference>
<evidence type="ECO:0000256" key="14">
    <source>
        <dbReference type="RuleBase" id="RU003658"/>
    </source>
</evidence>
<dbReference type="AlphaFoldDB" id="A0A8J7W1G8"/>
<evidence type="ECO:0000256" key="2">
    <source>
        <dbReference type="ARBA" id="ARBA00004496"/>
    </source>
</evidence>
<dbReference type="CDD" id="cd04732">
    <property type="entry name" value="HisA"/>
    <property type="match status" value="1"/>
</dbReference>
<keyword evidence="10 12" id="KW-0413">Isomerase</keyword>
<keyword evidence="7 12" id="KW-0963">Cytoplasm</keyword>
<dbReference type="GO" id="GO:0000162">
    <property type="term" value="P:L-tryptophan biosynthetic process"/>
    <property type="evidence" value="ECO:0007669"/>
    <property type="project" value="TreeGrafter"/>
</dbReference>
<dbReference type="GO" id="GO:0003949">
    <property type="term" value="F:1-(5-phosphoribosyl)-5-[(5-phosphoribosylamino)methylideneamino]imidazole-4-carboxamide isomerase activity"/>
    <property type="evidence" value="ECO:0007669"/>
    <property type="project" value="UniProtKB-UniRule"/>
</dbReference>
<evidence type="ECO:0000256" key="3">
    <source>
        <dbReference type="ARBA" id="ARBA00005133"/>
    </source>
</evidence>
<dbReference type="EMBL" id="JAGSND010000010">
    <property type="protein sequence ID" value="MBR0599087.1"/>
    <property type="molecule type" value="Genomic_DNA"/>
</dbReference>
<reference evidence="15" key="2">
    <citation type="submission" date="2021-04" db="EMBL/GenBank/DDBJ databases">
        <authorList>
            <person name="Liu J."/>
        </authorList>
    </citation>
    <scope>NUCLEOTIDE SEQUENCE</scope>
    <source>
        <strain evidence="15">BAD-6</strain>
    </source>
</reference>
<proteinExistence type="inferred from homology"/>
<dbReference type="InterPro" id="IPR011060">
    <property type="entry name" value="RibuloseP-bd_barrel"/>
</dbReference>
<comment type="catalytic activity">
    <reaction evidence="1 12 14">
        <text>1-(5-phospho-beta-D-ribosyl)-5-[(5-phospho-beta-D-ribosylamino)methylideneamino]imidazole-4-carboxamide = 5-[(5-phospho-1-deoxy-D-ribulos-1-ylimino)methylamino]-1-(5-phospho-beta-D-ribosyl)imidazole-4-carboxamide</text>
        <dbReference type="Rhea" id="RHEA:15469"/>
        <dbReference type="ChEBI" id="CHEBI:58435"/>
        <dbReference type="ChEBI" id="CHEBI:58525"/>
        <dbReference type="EC" id="5.3.1.16"/>
    </reaction>
</comment>
<dbReference type="HAMAP" id="MF_01014">
    <property type="entry name" value="HisA"/>
    <property type="match status" value="1"/>
</dbReference>
<comment type="subcellular location">
    <subcellularLocation>
        <location evidence="2 12 14">Cytoplasm</location>
    </subcellularLocation>
</comment>
<name>A0A8J7W1G8_9FIRM</name>
<comment type="caution">
    <text evidence="15">The sequence shown here is derived from an EMBL/GenBank/DDBJ whole genome shotgun (WGS) entry which is preliminary data.</text>
</comment>
<dbReference type="GO" id="GO:0005737">
    <property type="term" value="C:cytoplasm"/>
    <property type="evidence" value="ECO:0007669"/>
    <property type="project" value="UniProtKB-SubCell"/>
</dbReference>
<evidence type="ECO:0000256" key="9">
    <source>
        <dbReference type="ARBA" id="ARBA00023102"/>
    </source>
</evidence>
<evidence type="ECO:0000313" key="15">
    <source>
        <dbReference type="EMBL" id="MBR0599087.1"/>
    </source>
</evidence>
<evidence type="ECO:0000256" key="13">
    <source>
        <dbReference type="RuleBase" id="RU003657"/>
    </source>
</evidence>
<sequence length="244" mass="26361">MIILPAIDIQNGQCVRLTKGDFATVEKVAEDPLETALDFQNQGAAWIHMVDLDGAKEGSRINSSVFLNVARNTGLKVELGGGIRTMESIDYYIGAGISRVILGSAAISDPELVKTAVEKYADQIAIGIDARNEMVSGQGWLNDSSIHYLELAKRMESLGVQYMIYTDISKDGTLSGPNLTQLSCINEAVSCKIIASGGIHTMEDIKALEEMGLYGAICGKSIYKGTLSLKEAVEYCRKKESGKE</sequence>
<evidence type="ECO:0000256" key="11">
    <source>
        <dbReference type="ARBA" id="ARBA00030547"/>
    </source>
</evidence>
<gene>
    <name evidence="12 15" type="primary">hisA</name>
    <name evidence="15" type="ORF">KCX82_14450</name>
</gene>
<dbReference type="UniPathway" id="UPA00031">
    <property type="reaction ID" value="UER00009"/>
</dbReference>
<feature type="active site" description="Proton acceptor" evidence="12">
    <location>
        <position position="8"/>
    </location>
</feature>
<feature type="active site" description="Proton donor" evidence="12">
    <location>
        <position position="129"/>
    </location>
</feature>
<evidence type="ECO:0000256" key="10">
    <source>
        <dbReference type="ARBA" id="ARBA00023235"/>
    </source>
</evidence>
<dbReference type="EC" id="5.3.1.16" evidence="5 12"/>
<dbReference type="FunFam" id="3.20.20.70:FF:000009">
    <property type="entry name" value="1-(5-phosphoribosyl)-5-[(5-phosphoribosylamino)methylideneamino] imidazole-4-carboxamide isomerase"/>
    <property type="match status" value="1"/>
</dbReference>
<evidence type="ECO:0000256" key="1">
    <source>
        <dbReference type="ARBA" id="ARBA00000901"/>
    </source>
</evidence>
<dbReference type="PANTHER" id="PTHR43090:SF2">
    <property type="entry name" value="1-(5-PHOSPHORIBOSYL)-5-[(5-PHOSPHORIBOSYLAMINO)METHYLIDENEAMINO] IMIDAZOLE-4-CARBOXAMIDE ISOMERASE"/>
    <property type="match status" value="1"/>
</dbReference>
<organism evidence="15 16">
    <name type="scientific">Sinanaerobacter chloroacetimidivorans</name>
    <dbReference type="NCBI Taxonomy" id="2818044"/>
    <lineage>
        <taxon>Bacteria</taxon>
        <taxon>Bacillati</taxon>
        <taxon>Bacillota</taxon>
        <taxon>Clostridia</taxon>
        <taxon>Peptostreptococcales</taxon>
        <taxon>Anaerovoracaceae</taxon>
        <taxon>Sinanaerobacter</taxon>
    </lineage>
</organism>
<evidence type="ECO:0000313" key="16">
    <source>
        <dbReference type="Proteomes" id="UP000675664"/>
    </source>
</evidence>
<dbReference type="SUPFAM" id="SSF51366">
    <property type="entry name" value="Ribulose-phoshate binding barrel"/>
    <property type="match status" value="1"/>
</dbReference>
<comment type="similarity">
    <text evidence="4 12 13">Belongs to the HisA/HisF family.</text>
</comment>
<dbReference type="Pfam" id="PF00977">
    <property type="entry name" value="His_biosynth"/>
    <property type="match status" value="1"/>
</dbReference>
<evidence type="ECO:0000256" key="5">
    <source>
        <dbReference type="ARBA" id="ARBA00012550"/>
    </source>
</evidence>
<keyword evidence="8 12" id="KW-0028">Amino-acid biosynthesis</keyword>